<dbReference type="AlphaFoldDB" id="A0AAV2F9P3"/>
<sequence length="94" mass="10734">MLIIVSLASLVLLLWMLWSEEKFVLEERRISLSEFHTADEVWTTGTMGEITPVVKIDGRQIGDGEVGSVTKRIQRVYKNLTHDFGVPIPTYERS</sequence>
<dbReference type="InterPro" id="IPR043132">
    <property type="entry name" value="BCAT-like_C"/>
</dbReference>
<proteinExistence type="inferred from homology"/>
<dbReference type="EMBL" id="OZ034819">
    <property type="protein sequence ID" value="CAL1394968.1"/>
    <property type="molecule type" value="Genomic_DNA"/>
</dbReference>
<dbReference type="InterPro" id="IPR036038">
    <property type="entry name" value="Aminotransferase-like"/>
</dbReference>
<feature type="signal peptide" evidence="2">
    <location>
        <begin position="1"/>
        <end position="19"/>
    </location>
</feature>
<evidence type="ECO:0000256" key="1">
    <source>
        <dbReference type="ARBA" id="ARBA00009320"/>
    </source>
</evidence>
<feature type="chain" id="PRO_5043808088" evidence="2">
    <location>
        <begin position="20"/>
        <end position="94"/>
    </location>
</feature>
<gene>
    <name evidence="3" type="ORF">LTRI10_LOCUS35435</name>
</gene>
<evidence type="ECO:0000313" key="4">
    <source>
        <dbReference type="Proteomes" id="UP001497516"/>
    </source>
</evidence>
<organism evidence="3 4">
    <name type="scientific">Linum trigynum</name>
    <dbReference type="NCBI Taxonomy" id="586398"/>
    <lineage>
        <taxon>Eukaryota</taxon>
        <taxon>Viridiplantae</taxon>
        <taxon>Streptophyta</taxon>
        <taxon>Embryophyta</taxon>
        <taxon>Tracheophyta</taxon>
        <taxon>Spermatophyta</taxon>
        <taxon>Magnoliopsida</taxon>
        <taxon>eudicotyledons</taxon>
        <taxon>Gunneridae</taxon>
        <taxon>Pentapetalae</taxon>
        <taxon>rosids</taxon>
        <taxon>fabids</taxon>
        <taxon>Malpighiales</taxon>
        <taxon>Linaceae</taxon>
        <taxon>Linum</taxon>
    </lineage>
</organism>
<accession>A0AAV2F9P3</accession>
<name>A0AAV2F9P3_9ROSI</name>
<keyword evidence="4" id="KW-1185">Reference proteome</keyword>
<dbReference type="PANTHER" id="PTHR42743">
    <property type="entry name" value="AMINO-ACID AMINOTRANSFERASE"/>
    <property type="match status" value="1"/>
</dbReference>
<dbReference type="GO" id="GO:0003824">
    <property type="term" value="F:catalytic activity"/>
    <property type="evidence" value="ECO:0007669"/>
    <property type="project" value="InterPro"/>
</dbReference>
<dbReference type="Gene3D" id="3.20.10.10">
    <property type="entry name" value="D-amino Acid Aminotransferase, subunit A, domain 2"/>
    <property type="match status" value="1"/>
</dbReference>
<reference evidence="3 4" key="1">
    <citation type="submission" date="2024-04" db="EMBL/GenBank/DDBJ databases">
        <authorList>
            <person name="Fracassetti M."/>
        </authorList>
    </citation>
    <scope>NUCLEOTIDE SEQUENCE [LARGE SCALE GENOMIC DNA]</scope>
</reference>
<evidence type="ECO:0000256" key="2">
    <source>
        <dbReference type="SAM" id="SignalP"/>
    </source>
</evidence>
<dbReference type="GO" id="GO:0019752">
    <property type="term" value="P:carboxylic acid metabolic process"/>
    <property type="evidence" value="ECO:0007669"/>
    <property type="project" value="UniProtKB-ARBA"/>
</dbReference>
<dbReference type="InterPro" id="IPR050571">
    <property type="entry name" value="Class-IV_PLP-Dep_Aminotrnsfr"/>
</dbReference>
<dbReference type="Proteomes" id="UP001497516">
    <property type="component" value="Chromosome 6"/>
</dbReference>
<dbReference type="PANTHER" id="PTHR42743:SF11">
    <property type="entry name" value="AMINODEOXYCHORISMATE LYASE"/>
    <property type="match status" value="1"/>
</dbReference>
<protein>
    <submittedName>
        <fullName evidence="3">Uncharacterized protein</fullName>
    </submittedName>
</protein>
<evidence type="ECO:0000313" key="3">
    <source>
        <dbReference type="EMBL" id="CAL1394968.1"/>
    </source>
</evidence>
<dbReference type="SUPFAM" id="SSF56752">
    <property type="entry name" value="D-aminoacid aminotransferase-like PLP-dependent enzymes"/>
    <property type="match status" value="1"/>
</dbReference>
<comment type="similarity">
    <text evidence="1">Belongs to the class-IV pyridoxal-phosphate-dependent aminotransferase family.</text>
</comment>
<keyword evidence="2" id="KW-0732">Signal</keyword>